<accession>A0A1Y0HNN7</accession>
<gene>
    <name evidence="2" type="ORF">Sdiek1_1786</name>
</gene>
<sequence>MSLIHSSLVELGHKLEHFELEDPNGKIFKSKELFGKGGFMIAVMCNHCPYSNAIWKRLNAVAEFAKKLDITTVAINPNIHPNYPEDSPAHMLDKIKEMGLEFPYLIDENQNVAKHLGAVCTPDIFLFDGEEKLYYHGRLDDNWQDARSVKEEDLREAIMLLFSKQDAPKIQHPSQGCSIKWIDTVTG</sequence>
<dbReference type="Pfam" id="PF00578">
    <property type="entry name" value="AhpC-TSA"/>
    <property type="match status" value="1"/>
</dbReference>
<dbReference type="CDD" id="cd02969">
    <property type="entry name" value="PRX_like1"/>
    <property type="match status" value="1"/>
</dbReference>
<protein>
    <submittedName>
        <fullName evidence="2">Thiol-disulfide oxidoreductase ResA</fullName>
    </submittedName>
</protein>
<dbReference type="InterPro" id="IPR036249">
    <property type="entry name" value="Thioredoxin-like_sf"/>
</dbReference>
<organism evidence="2 3">
    <name type="scientific">Sulfurospirillum diekertiae</name>
    <dbReference type="NCBI Taxonomy" id="1854492"/>
    <lineage>
        <taxon>Bacteria</taxon>
        <taxon>Pseudomonadati</taxon>
        <taxon>Campylobacterota</taxon>
        <taxon>Epsilonproteobacteria</taxon>
        <taxon>Campylobacterales</taxon>
        <taxon>Sulfurospirillaceae</taxon>
        <taxon>Sulfurospirillum</taxon>
    </lineage>
</organism>
<dbReference type="SUPFAM" id="SSF52833">
    <property type="entry name" value="Thioredoxin-like"/>
    <property type="match status" value="1"/>
</dbReference>
<proteinExistence type="predicted"/>
<reference evidence="3" key="1">
    <citation type="submission" date="2017-05" db="EMBL/GenBank/DDBJ databases">
        <title>Dechlorination kinetics govern the competition between two new strains of the genus Sulfurospirillum.</title>
        <authorList>
            <person name="Buttet G.F."/>
            <person name="Murray A.M."/>
            <person name="Goris T."/>
            <person name="Burion M."/>
            <person name="Lin B."/>
            <person name="Rolle M."/>
            <person name="Maillard J."/>
        </authorList>
    </citation>
    <scope>NUCLEOTIDE SEQUENCE [LARGE SCALE GENOMIC DNA]</scope>
    <source>
        <strain evidence="3">SL2-1</strain>
    </source>
</reference>
<dbReference type="InterPro" id="IPR000866">
    <property type="entry name" value="AhpC/TSA"/>
</dbReference>
<dbReference type="PANTHER" id="PTHR43640">
    <property type="entry name" value="OS07G0260300 PROTEIN"/>
    <property type="match status" value="1"/>
</dbReference>
<name>A0A1Y0HNN7_9BACT</name>
<dbReference type="GO" id="GO:0016491">
    <property type="term" value="F:oxidoreductase activity"/>
    <property type="evidence" value="ECO:0007669"/>
    <property type="project" value="InterPro"/>
</dbReference>
<dbReference type="AlphaFoldDB" id="A0A1Y0HNN7"/>
<evidence type="ECO:0000313" key="3">
    <source>
        <dbReference type="Proteomes" id="UP000196005"/>
    </source>
</evidence>
<dbReference type="PROSITE" id="PS51352">
    <property type="entry name" value="THIOREDOXIN_2"/>
    <property type="match status" value="1"/>
</dbReference>
<dbReference type="Gene3D" id="3.40.30.10">
    <property type="entry name" value="Glutaredoxin"/>
    <property type="match status" value="1"/>
</dbReference>
<dbReference type="OrthoDB" id="9809746at2"/>
<dbReference type="InterPro" id="IPR013766">
    <property type="entry name" value="Thioredoxin_domain"/>
</dbReference>
<dbReference type="Proteomes" id="UP000196005">
    <property type="component" value="Chromosome"/>
</dbReference>
<dbReference type="InterPro" id="IPR047262">
    <property type="entry name" value="PRX-like1"/>
</dbReference>
<dbReference type="RefSeq" id="WP_087438773.1">
    <property type="nucleotide sequence ID" value="NZ_CP021416.1"/>
</dbReference>
<evidence type="ECO:0000313" key="2">
    <source>
        <dbReference type="EMBL" id="ARU48945.1"/>
    </source>
</evidence>
<dbReference type="GO" id="GO:0016209">
    <property type="term" value="F:antioxidant activity"/>
    <property type="evidence" value="ECO:0007669"/>
    <property type="project" value="InterPro"/>
</dbReference>
<feature type="domain" description="Thioredoxin" evidence="1">
    <location>
        <begin position="9"/>
        <end position="163"/>
    </location>
</feature>
<evidence type="ECO:0000259" key="1">
    <source>
        <dbReference type="PROSITE" id="PS51352"/>
    </source>
</evidence>
<dbReference type="EMBL" id="CP021416">
    <property type="protein sequence ID" value="ARU48945.1"/>
    <property type="molecule type" value="Genomic_DNA"/>
</dbReference>
<dbReference type="PANTHER" id="PTHR43640:SF1">
    <property type="entry name" value="THIOREDOXIN-DEPENDENT PEROXIREDOXIN"/>
    <property type="match status" value="1"/>
</dbReference>
<keyword evidence="3" id="KW-1185">Reference proteome</keyword>
<dbReference type="KEGG" id="suls:Sdiek1_1786"/>